<dbReference type="InterPro" id="IPR037396">
    <property type="entry name" value="FMN_HAD"/>
</dbReference>
<dbReference type="PIRSF" id="PIRSF000138">
    <property type="entry name" value="Al-hdrx_acd_dh"/>
    <property type="match status" value="1"/>
</dbReference>
<dbReference type="CDD" id="cd02809">
    <property type="entry name" value="alpha_hydroxyacid_oxid_FMN"/>
    <property type="match status" value="1"/>
</dbReference>
<gene>
    <name evidence="11" type="ORF">DealDRAFT_1163</name>
</gene>
<accession>C0GFA4</accession>
<dbReference type="PROSITE" id="PS51349">
    <property type="entry name" value="FMN_HYDROXY_ACID_DH_2"/>
    <property type="match status" value="1"/>
</dbReference>
<evidence type="ECO:0000256" key="6">
    <source>
        <dbReference type="ARBA" id="ARBA00029513"/>
    </source>
</evidence>
<dbReference type="eggNOG" id="COG1304">
    <property type="taxonomic scope" value="Bacteria"/>
</dbReference>
<protein>
    <recommendedName>
        <fullName evidence="6">L-lactate oxidase</fullName>
    </recommendedName>
</protein>
<dbReference type="Pfam" id="PF01070">
    <property type="entry name" value="FMN_dh"/>
    <property type="match status" value="2"/>
</dbReference>
<dbReference type="Gene3D" id="3.20.20.70">
    <property type="entry name" value="Aldolase class I"/>
    <property type="match status" value="1"/>
</dbReference>
<feature type="active site" description="Proton acceptor" evidence="8">
    <location>
        <position position="235"/>
    </location>
</feature>
<dbReference type="GO" id="GO:0016491">
    <property type="term" value="F:oxidoreductase activity"/>
    <property type="evidence" value="ECO:0007669"/>
    <property type="project" value="UniProtKB-KW"/>
</dbReference>
<keyword evidence="4" id="KW-0560">Oxidoreductase</keyword>
<dbReference type="EMBL" id="ACJM01000005">
    <property type="protein sequence ID" value="EEG77864.1"/>
    <property type="molecule type" value="Genomic_DNA"/>
</dbReference>
<name>C0GFA4_DETAL</name>
<feature type="binding site" evidence="9">
    <location>
        <begin position="289"/>
        <end position="290"/>
    </location>
    <ligand>
        <name>FMN</name>
        <dbReference type="ChEBI" id="CHEBI:58210"/>
    </ligand>
</feature>
<evidence type="ECO:0000256" key="9">
    <source>
        <dbReference type="PIRSR" id="PIRSR000138-2"/>
    </source>
</evidence>
<evidence type="ECO:0000256" key="7">
    <source>
        <dbReference type="ARBA" id="ARBA00048754"/>
    </source>
</evidence>
<comment type="catalytic activity">
    <reaction evidence="7">
        <text>(S)-lactate + O2 = pyruvate + H2O2</text>
        <dbReference type="Rhea" id="RHEA:55868"/>
        <dbReference type="ChEBI" id="CHEBI:15361"/>
        <dbReference type="ChEBI" id="CHEBI:15379"/>
        <dbReference type="ChEBI" id="CHEBI:16240"/>
        <dbReference type="ChEBI" id="CHEBI:16651"/>
    </reaction>
    <physiologicalReaction direction="left-to-right" evidence="7">
        <dbReference type="Rhea" id="RHEA:55869"/>
    </physiologicalReaction>
</comment>
<keyword evidence="2 9" id="KW-0285">Flavoprotein</keyword>
<evidence type="ECO:0000256" key="8">
    <source>
        <dbReference type="PIRSR" id="PIRSR000138-1"/>
    </source>
</evidence>
<dbReference type="GO" id="GO:0010181">
    <property type="term" value="F:FMN binding"/>
    <property type="evidence" value="ECO:0007669"/>
    <property type="project" value="InterPro"/>
</dbReference>
<proteinExistence type="inferred from homology"/>
<evidence type="ECO:0000256" key="5">
    <source>
        <dbReference type="ARBA" id="ARBA00024042"/>
    </source>
</evidence>
<feature type="binding site" evidence="9">
    <location>
        <position position="233"/>
    </location>
    <ligand>
        <name>FMN</name>
        <dbReference type="ChEBI" id="CHEBI:58210"/>
    </ligand>
</feature>
<dbReference type="PANTHER" id="PTHR10578">
    <property type="entry name" value="S -2-HYDROXY-ACID OXIDASE-RELATED"/>
    <property type="match status" value="1"/>
</dbReference>
<evidence type="ECO:0000313" key="12">
    <source>
        <dbReference type="Proteomes" id="UP000006443"/>
    </source>
</evidence>
<evidence type="ECO:0000256" key="3">
    <source>
        <dbReference type="ARBA" id="ARBA00022643"/>
    </source>
</evidence>
<comment type="similarity">
    <text evidence="5">Belongs to the FMN-dependent alpha-hydroxy acid dehydrogenase family.</text>
</comment>
<keyword evidence="3 9" id="KW-0288">FMN</keyword>
<dbReference type="RefSeq" id="WP_008515729.1">
    <property type="nucleotide sequence ID" value="NZ_ACJM01000005.1"/>
</dbReference>
<dbReference type="InterPro" id="IPR000262">
    <property type="entry name" value="FMN-dep_DH"/>
</dbReference>
<evidence type="ECO:0000256" key="4">
    <source>
        <dbReference type="ARBA" id="ARBA00023002"/>
    </source>
</evidence>
<sequence>MDEKQIRDRAREKMQGYCRVCPQCNGKACAGEVPGMGGLLTGSAFINNIESLAMYHINLRTMHQIDEPDTTLKMFNHTFSSPIFVAPLTGASYNMGGALTEAEFVSCLTEGAKEAGSLAFTGDGAEDEIYTAGLDALRSTGLGIPIIKPRSMDSIKERIGQAEAAGAVAVGIDIDGAGLVTMAMKGHPVGPKTFYQLRELKSFTKLPLILKGIMTVQEAEMAVEMGAEAIVVSNHGGRVLDGTPGVADVLPEIVERVKGEIFVFADGGVRNGIDALKMLALGANAVLVGRPSIWSAFGGGAEGVGQMLEKMTAQLRHGMLMTGCVNLKAIDYHVIY</sequence>
<feature type="binding site" evidence="9">
    <location>
        <position position="211"/>
    </location>
    <ligand>
        <name>FMN</name>
        <dbReference type="ChEBI" id="CHEBI:58210"/>
    </ligand>
</feature>
<evidence type="ECO:0000259" key="10">
    <source>
        <dbReference type="PROSITE" id="PS51349"/>
    </source>
</evidence>
<comment type="caution">
    <text evidence="11">The sequence shown here is derived from an EMBL/GenBank/DDBJ whole genome shotgun (WGS) entry which is preliminary data.</text>
</comment>
<keyword evidence="12" id="KW-1185">Reference proteome</keyword>
<dbReference type="STRING" id="555088.DealDRAFT_1163"/>
<dbReference type="PANTHER" id="PTHR10578:SF107">
    <property type="entry name" value="2-HYDROXYACID OXIDASE 1"/>
    <property type="match status" value="1"/>
</dbReference>
<dbReference type="OrthoDB" id="9770452at2"/>
<evidence type="ECO:0000313" key="11">
    <source>
        <dbReference type="EMBL" id="EEG77864.1"/>
    </source>
</evidence>
<feature type="binding site" evidence="9">
    <location>
        <begin position="266"/>
        <end position="270"/>
    </location>
    <ligand>
        <name>FMN</name>
        <dbReference type="ChEBI" id="CHEBI:58210"/>
    </ligand>
</feature>
<dbReference type="InterPro" id="IPR013785">
    <property type="entry name" value="Aldolase_TIM"/>
</dbReference>
<feature type="domain" description="FMN hydroxy acid dehydrogenase" evidence="10">
    <location>
        <begin position="1"/>
        <end position="336"/>
    </location>
</feature>
<comment type="cofactor">
    <cofactor evidence="1">
        <name>FMN</name>
        <dbReference type="ChEBI" id="CHEBI:58210"/>
    </cofactor>
</comment>
<dbReference type="SUPFAM" id="SSF51395">
    <property type="entry name" value="FMN-linked oxidoreductases"/>
    <property type="match status" value="1"/>
</dbReference>
<dbReference type="Proteomes" id="UP000006443">
    <property type="component" value="Unassembled WGS sequence"/>
</dbReference>
<dbReference type="AlphaFoldDB" id="C0GFA4"/>
<dbReference type="InterPro" id="IPR012133">
    <property type="entry name" value="Alpha-hydoxy_acid_DH_FMN"/>
</dbReference>
<feature type="binding site" evidence="9">
    <location>
        <position position="235"/>
    </location>
    <ligand>
        <name>glyoxylate</name>
        <dbReference type="ChEBI" id="CHEBI:36655"/>
    </ligand>
</feature>
<feature type="binding site" evidence="9">
    <location>
        <position position="238"/>
    </location>
    <ligand>
        <name>glyoxylate</name>
        <dbReference type="ChEBI" id="CHEBI:36655"/>
    </ligand>
</feature>
<reference evidence="11 12" key="1">
    <citation type="submission" date="2009-02" db="EMBL/GenBank/DDBJ databases">
        <title>Sequencing of the draft genome and assembly of Dethiobacter alkaliphilus AHT 1.</title>
        <authorList>
            <consortium name="US DOE Joint Genome Institute (JGI-PGF)"/>
            <person name="Lucas S."/>
            <person name="Copeland A."/>
            <person name="Lapidus A."/>
            <person name="Glavina del Rio T."/>
            <person name="Dalin E."/>
            <person name="Tice H."/>
            <person name="Bruce D."/>
            <person name="Goodwin L."/>
            <person name="Pitluck S."/>
            <person name="Larimer F."/>
            <person name="Land M.L."/>
            <person name="Hauser L."/>
            <person name="Muyzer G."/>
        </authorList>
    </citation>
    <scope>NUCLEOTIDE SEQUENCE [LARGE SCALE GENOMIC DNA]</scope>
    <source>
        <strain evidence="11 12">AHT 1</strain>
    </source>
</reference>
<evidence type="ECO:0000256" key="1">
    <source>
        <dbReference type="ARBA" id="ARBA00001917"/>
    </source>
</evidence>
<organism evidence="11 12">
    <name type="scientific">Dethiobacter alkaliphilus AHT 1</name>
    <dbReference type="NCBI Taxonomy" id="555088"/>
    <lineage>
        <taxon>Bacteria</taxon>
        <taxon>Bacillati</taxon>
        <taxon>Bacillota</taxon>
        <taxon>Dethiobacteria</taxon>
        <taxon>Dethiobacterales</taxon>
        <taxon>Dethiobacteraceae</taxon>
        <taxon>Dethiobacter</taxon>
    </lineage>
</organism>
<evidence type="ECO:0000256" key="2">
    <source>
        <dbReference type="ARBA" id="ARBA00022630"/>
    </source>
</evidence>